<evidence type="ECO:0000256" key="3">
    <source>
        <dbReference type="ARBA" id="ARBA00022553"/>
    </source>
</evidence>
<dbReference type="GO" id="GO:0030295">
    <property type="term" value="F:protein kinase activator activity"/>
    <property type="evidence" value="ECO:0007669"/>
    <property type="project" value="TreeGrafter"/>
</dbReference>
<dbReference type="AlphaFoldDB" id="A0A6J4RR30"/>
<dbReference type="GO" id="GO:0000156">
    <property type="term" value="F:phosphorelay response regulator activity"/>
    <property type="evidence" value="ECO:0007669"/>
    <property type="project" value="TreeGrafter"/>
</dbReference>
<organism evidence="9">
    <name type="scientific">uncultured Rubrobacteraceae bacterium</name>
    <dbReference type="NCBI Taxonomy" id="349277"/>
    <lineage>
        <taxon>Bacteria</taxon>
        <taxon>Bacillati</taxon>
        <taxon>Actinomycetota</taxon>
        <taxon>Rubrobacteria</taxon>
        <taxon>Rubrobacterales</taxon>
        <taxon>Rubrobacteraceae</taxon>
        <taxon>environmental samples</taxon>
    </lineage>
</organism>
<evidence type="ECO:0000256" key="4">
    <source>
        <dbReference type="ARBA" id="ARBA00022679"/>
    </source>
</evidence>
<name>A0A6J4RR30_9ACTN</name>
<dbReference type="InterPro" id="IPR003594">
    <property type="entry name" value="HATPase_dom"/>
</dbReference>
<evidence type="ECO:0000259" key="8">
    <source>
        <dbReference type="PROSITE" id="PS50109"/>
    </source>
</evidence>
<evidence type="ECO:0000256" key="1">
    <source>
        <dbReference type="ARBA" id="ARBA00000085"/>
    </source>
</evidence>
<dbReference type="PANTHER" id="PTHR42878">
    <property type="entry name" value="TWO-COMPONENT HISTIDINE KINASE"/>
    <property type="match status" value="1"/>
</dbReference>
<reference evidence="9" key="1">
    <citation type="submission" date="2020-02" db="EMBL/GenBank/DDBJ databases">
        <authorList>
            <person name="Meier V. D."/>
        </authorList>
    </citation>
    <scope>NUCLEOTIDE SEQUENCE</scope>
    <source>
        <strain evidence="9">AVDCRST_MAG05</strain>
    </source>
</reference>
<dbReference type="SMART" id="SM00387">
    <property type="entry name" value="HATPase_c"/>
    <property type="match status" value="1"/>
</dbReference>
<dbReference type="InterPro" id="IPR036890">
    <property type="entry name" value="HATPase_C_sf"/>
</dbReference>
<dbReference type="EC" id="2.7.13.3" evidence="2"/>
<evidence type="ECO:0000256" key="6">
    <source>
        <dbReference type="ARBA" id="ARBA00023012"/>
    </source>
</evidence>
<dbReference type="PANTHER" id="PTHR42878:SF15">
    <property type="entry name" value="BACTERIOPHYTOCHROME"/>
    <property type="match status" value="1"/>
</dbReference>
<gene>
    <name evidence="9" type="ORF">AVDCRST_MAG05-882</name>
</gene>
<dbReference type="InterPro" id="IPR005467">
    <property type="entry name" value="His_kinase_dom"/>
</dbReference>
<dbReference type="InterPro" id="IPR004358">
    <property type="entry name" value="Sig_transdc_His_kin-like_C"/>
</dbReference>
<accession>A0A6J4RR30</accession>
<dbReference type="SUPFAM" id="SSF55874">
    <property type="entry name" value="ATPase domain of HSP90 chaperone/DNA topoisomerase II/histidine kinase"/>
    <property type="match status" value="1"/>
</dbReference>
<sequence>MSGRFRPPKVQRGAGPRRPHIDALLRLSRVGRLEYRWRRVDLDPVVGRVVDAMGATLAERGGTVVVDDLPPAWGDPTALEQVFANLIGNAVLYLDPDRPGVIEVGCEEDQNGGGTDREPEFRTYYVRDNGIGIPEEAVEKIFQVFKRLRPKHADGEGMGLALVQRIVERHDGEVWVESTEGEGSTFFVRLPARGEGRV</sequence>
<dbReference type="GO" id="GO:0004673">
    <property type="term" value="F:protein histidine kinase activity"/>
    <property type="evidence" value="ECO:0007669"/>
    <property type="project" value="UniProtKB-EC"/>
</dbReference>
<evidence type="ECO:0000313" key="9">
    <source>
        <dbReference type="EMBL" id="CAA9475362.1"/>
    </source>
</evidence>
<proteinExistence type="predicted"/>
<dbReference type="InterPro" id="IPR050351">
    <property type="entry name" value="BphY/WalK/GraS-like"/>
</dbReference>
<evidence type="ECO:0000256" key="7">
    <source>
        <dbReference type="ARBA" id="ARBA00039401"/>
    </source>
</evidence>
<evidence type="ECO:0000256" key="5">
    <source>
        <dbReference type="ARBA" id="ARBA00022777"/>
    </source>
</evidence>
<dbReference type="Pfam" id="PF02518">
    <property type="entry name" value="HATPase_c"/>
    <property type="match status" value="1"/>
</dbReference>
<dbReference type="Gene3D" id="3.30.565.10">
    <property type="entry name" value="Histidine kinase-like ATPase, C-terminal domain"/>
    <property type="match status" value="1"/>
</dbReference>
<dbReference type="PRINTS" id="PR00344">
    <property type="entry name" value="BCTRLSENSOR"/>
</dbReference>
<dbReference type="EMBL" id="CADCVM010000099">
    <property type="protein sequence ID" value="CAA9475362.1"/>
    <property type="molecule type" value="Genomic_DNA"/>
</dbReference>
<comment type="catalytic activity">
    <reaction evidence="1">
        <text>ATP + protein L-histidine = ADP + protein N-phospho-L-histidine.</text>
        <dbReference type="EC" id="2.7.13.3"/>
    </reaction>
</comment>
<dbReference type="GO" id="GO:0007234">
    <property type="term" value="P:osmosensory signaling via phosphorelay pathway"/>
    <property type="evidence" value="ECO:0007669"/>
    <property type="project" value="TreeGrafter"/>
</dbReference>
<dbReference type="FunFam" id="3.30.565.10:FF:000006">
    <property type="entry name" value="Sensor histidine kinase WalK"/>
    <property type="match status" value="1"/>
</dbReference>
<feature type="domain" description="Histidine kinase" evidence="8">
    <location>
        <begin position="21"/>
        <end position="194"/>
    </location>
</feature>
<evidence type="ECO:0000256" key="2">
    <source>
        <dbReference type="ARBA" id="ARBA00012438"/>
    </source>
</evidence>
<protein>
    <recommendedName>
        <fullName evidence="7">Sensor-like histidine kinase SenX3</fullName>
        <ecNumber evidence="2">2.7.13.3</ecNumber>
    </recommendedName>
</protein>
<keyword evidence="4 9" id="KW-0808">Transferase</keyword>
<keyword evidence="3" id="KW-0597">Phosphoprotein</keyword>
<dbReference type="PROSITE" id="PS50109">
    <property type="entry name" value="HIS_KIN"/>
    <property type="match status" value="1"/>
</dbReference>
<keyword evidence="6" id="KW-0902">Two-component regulatory system</keyword>
<keyword evidence="5 9" id="KW-0418">Kinase</keyword>